<evidence type="ECO:0000313" key="3">
    <source>
        <dbReference type="Proteomes" id="UP000292583"/>
    </source>
</evidence>
<keyword evidence="1" id="KW-0812">Transmembrane</keyword>
<gene>
    <name evidence="2" type="ORF">DU473_03830</name>
</gene>
<keyword evidence="3" id="KW-1185">Reference proteome</keyword>
<reference evidence="2 3" key="1">
    <citation type="submission" date="2018-07" db="EMBL/GenBank/DDBJ databases">
        <title>Campylobacter zealandensis sp. nov., isolated from birds and water in New Zealand.</title>
        <authorList>
            <person name="Wilkinson D.A."/>
            <person name="Biggs P.J."/>
            <person name="French N.P."/>
            <person name="Midwinter A.C."/>
        </authorList>
    </citation>
    <scope>NUCLEOTIDE SEQUENCE [LARGE SCALE GENOMIC DNA]</scope>
    <source>
        <strain evidence="2 3">B423b</strain>
    </source>
</reference>
<feature type="transmembrane region" description="Helical" evidence="1">
    <location>
        <begin position="45"/>
        <end position="70"/>
    </location>
</feature>
<evidence type="ECO:0000256" key="1">
    <source>
        <dbReference type="SAM" id="Phobius"/>
    </source>
</evidence>
<evidence type="ECO:0000313" key="2">
    <source>
        <dbReference type="EMBL" id="TBR81226.1"/>
    </source>
</evidence>
<proteinExistence type="predicted"/>
<accession>A0A4Q9JUR1</accession>
<name>A0A4Q9JUR1_9BACT</name>
<dbReference type="EMBL" id="QPGR01000006">
    <property type="protein sequence ID" value="TBR81226.1"/>
    <property type="molecule type" value="Genomic_DNA"/>
</dbReference>
<dbReference type="OrthoDB" id="5362913at2"/>
<keyword evidence="1" id="KW-1133">Transmembrane helix</keyword>
<dbReference type="RefSeq" id="WP_131165900.1">
    <property type="nucleotide sequence ID" value="NZ_CP076657.1"/>
</dbReference>
<sequence length="96" mass="10929">MNLDSLLLYIFIFLNCFALLGLKLKNKTKKKVYKICPCKKMAENGTLSTLCMYSAMGGFLYSATSISFIGFKNLELNLIFLFSLSCAYLGWRLKEN</sequence>
<evidence type="ECO:0008006" key="4">
    <source>
        <dbReference type="Google" id="ProtNLM"/>
    </source>
</evidence>
<dbReference type="Proteomes" id="UP000292583">
    <property type="component" value="Unassembled WGS sequence"/>
</dbReference>
<dbReference type="AlphaFoldDB" id="A0A4Q9JUR1"/>
<keyword evidence="1" id="KW-0472">Membrane</keyword>
<organism evidence="2 3">
    <name type="scientific">Campylobacter novaezeelandiae</name>
    <dbReference type="NCBI Taxonomy" id="2267891"/>
    <lineage>
        <taxon>Bacteria</taxon>
        <taxon>Pseudomonadati</taxon>
        <taxon>Campylobacterota</taxon>
        <taxon>Epsilonproteobacteria</taxon>
        <taxon>Campylobacterales</taxon>
        <taxon>Campylobacteraceae</taxon>
        <taxon>Campylobacter</taxon>
    </lineage>
</organism>
<feature type="transmembrane region" description="Helical" evidence="1">
    <location>
        <begin position="6"/>
        <end position="24"/>
    </location>
</feature>
<comment type="caution">
    <text evidence="2">The sequence shown here is derived from an EMBL/GenBank/DDBJ whole genome shotgun (WGS) entry which is preliminary data.</text>
</comment>
<protein>
    <recommendedName>
        <fullName evidence="4">Small hydrophobic protein</fullName>
    </recommendedName>
</protein>
<feature type="transmembrane region" description="Helical" evidence="1">
    <location>
        <begin position="76"/>
        <end position="93"/>
    </location>
</feature>